<accession>A0A833J412</accession>
<dbReference type="AlphaFoldDB" id="A0A833J412"/>
<proteinExistence type="predicted"/>
<dbReference type="Gene3D" id="2.60.120.10">
    <property type="entry name" value="Jelly Rolls"/>
    <property type="match status" value="1"/>
</dbReference>
<dbReference type="PANTHER" id="PTHR43346">
    <property type="entry name" value="LIGAND BINDING DOMAIN PROTEIN, PUTATIVE (AFU_ORTHOLOGUE AFUA_6G14370)-RELATED"/>
    <property type="match status" value="1"/>
</dbReference>
<dbReference type="PANTHER" id="PTHR43346:SF1">
    <property type="entry name" value="QUERCETIN 2,3-DIOXYGENASE-RELATED"/>
    <property type="match status" value="1"/>
</dbReference>
<dbReference type="Proteomes" id="UP000469949">
    <property type="component" value="Unassembled WGS sequence"/>
</dbReference>
<comment type="caution">
    <text evidence="2">The sequence shown here is derived from an EMBL/GenBank/DDBJ whole genome shotgun (WGS) entry which is preliminary data.</text>
</comment>
<feature type="domain" description="Cupin type-2" evidence="1">
    <location>
        <begin position="59"/>
        <end position="120"/>
    </location>
</feature>
<dbReference type="InterPro" id="IPR011051">
    <property type="entry name" value="RmlC_Cupin_sf"/>
</dbReference>
<dbReference type="InterPro" id="IPR052538">
    <property type="entry name" value="Flavonoid_dioxygenase-like"/>
</dbReference>
<dbReference type="SUPFAM" id="SSF51182">
    <property type="entry name" value="RmlC-like cupins"/>
    <property type="match status" value="1"/>
</dbReference>
<dbReference type="RefSeq" id="WP_152278277.1">
    <property type="nucleotide sequence ID" value="NZ_WEKV01000018.1"/>
</dbReference>
<gene>
    <name evidence="2" type="ORF">F8B43_4235</name>
</gene>
<evidence type="ECO:0000313" key="2">
    <source>
        <dbReference type="EMBL" id="KAB7782941.1"/>
    </source>
</evidence>
<protein>
    <submittedName>
        <fullName evidence="2">Cupin 2 protein</fullName>
    </submittedName>
</protein>
<evidence type="ECO:0000259" key="1">
    <source>
        <dbReference type="Pfam" id="PF07883"/>
    </source>
</evidence>
<name>A0A833J412_9HYPH</name>
<organism evidence="2 3">
    <name type="scientific">Methylorubrum populi</name>
    <dbReference type="NCBI Taxonomy" id="223967"/>
    <lineage>
        <taxon>Bacteria</taxon>
        <taxon>Pseudomonadati</taxon>
        <taxon>Pseudomonadota</taxon>
        <taxon>Alphaproteobacteria</taxon>
        <taxon>Hyphomicrobiales</taxon>
        <taxon>Methylobacteriaceae</taxon>
        <taxon>Methylorubrum</taxon>
    </lineage>
</organism>
<dbReference type="InterPro" id="IPR014710">
    <property type="entry name" value="RmlC-like_jellyroll"/>
</dbReference>
<dbReference type="EMBL" id="WEKV01000018">
    <property type="protein sequence ID" value="KAB7782941.1"/>
    <property type="molecule type" value="Genomic_DNA"/>
</dbReference>
<dbReference type="CDD" id="cd02208">
    <property type="entry name" value="cupin_RmlC-like"/>
    <property type="match status" value="1"/>
</dbReference>
<dbReference type="Pfam" id="PF07883">
    <property type="entry name" value="Cupin_2"/>
    <property type="match status" value="1"/>
</dbReference>
<sequence>MSASDGAGGALSPDAAGGRFDLHAIAKSLPAHASTLLVDTYLSDRAAASVRVFRVYRPTPPHYHETCDEVLVCLSGRGTFWIGEAGREAEFGPGQLLLFDRRTVHALPQILEEPLVFLSVDTPRREPTDIVFVNPEDGTPATFMARNTGDGGA</sequence>
<evidence type="ECO:0000313" key="3">
    <source>
        <dbReference type="Proteomes" id="UP000469949"/>
    </source>
</evidence>
<reference evidence="2 3" key="1">
    <citation type="submission" date="2019-10" db="EMBL/GenBank/DDBJ databases">
        <title>Draft Genome Sequence of the Caffeine Degrading Methylotroph Methylorubrum populi PINKEL.</title>
        <authorList>
            <person name="Dawson S.C."/>
            <person name="Zhang X."/>
            <person name="Wright M.E."/>
            <person name="Sharma G."/>
            <person name="Langner J.T."/>
            <person name="Ditty J.L."/>
            <person name="Subuyuj G.A."/>
        </authorList>
    </citation>
    <scope>NUCLEOTIDE SEQUENCE [LARGE SCALE GENOMIC DNA]</scope>
    <source>
        <strain evidence="2 3">Pinkel</strain>
    </source>
</reference>
<dbReference type="InterPro" id="IPR013096">
    <property type="entry name" value="Cupin_2"/>
</dbReference>